<dbReference type="PANTHER" id="PTHR32315">
    <property type="entry name" value="ADENINE PHOSPHORIBOSYLTRANSFERASE"/>
    <property type="match status" value="1"/>
</dbReference>
<dbReference type="EC" id="2.4.2.9" evidence="3 15"/>
<gene>
    <name evidence="15" type="primary">upp</name>
    <name evidence="17" type="ORF">CRD36_02315</name>
</gene>
<feature type="binding site" evidence="15">
    <location>
        <begin position="135"/>
        <end position="143"/>
    </location>
    <ligand>
        <name>5-phospho-alpha-D-ribose 1-diphosphate</name>
        <dbReference type="ChEBI" id="CHEBI:58017"/>
    </ligand>
</feature>
<keyword evidence="6 15" id="KW-0808">Transferase</keyword>
<dbReference type="FunFam" id="3.40.50.2020:FF:000003">
    <property type="entry name" value="Uracil phosphoribosyltransferase"/>
    <property type="match status" value="1"/>
</dbReference>
<evidence type="ECO:0000256" key="7">
    <source>
        <dbReference type="ARBA" id="ARBA00022741"/>
    </source>
</evidence>
<evidence type="ECO:0000313" key="17">
    <source>
        <dbReference type="EMBL" id="PHZ85549.1"/>
    </source>
</evidence>
<keyword evidence="5 15" id="KW-0328">Glycosyltransferase</keyword>
<dbReference type="Proteomes" id="UP000229730">
    <property type="component" value="Unassembled WGS sequence"/>
</dbReference>
<evidence type="ECO:0000256" key="11">
    <source>
        <dbReference type="ARBA" id="ARBA00052919"/>
    </source>
</evidence>
<comment type="cofactor">
    <cofactor evidence="15">
        <name>Mg(2+)</name>
        <dbReference type="ChEBI" id="CHEBI:18420"/>
    </cofactor>
    <text evidence="15">Binds 1 Mg(2+) ion per subunit. The magnesium is bound as Mg-PRPP.</text>
</comment>
<evidence type="ECO:0000313" key="18">
    <source>
        <dbReference type="Proteomes" id="UP000229730"/>
    </source>
</evidence>
<comment type="similarity">
    <text evidence="2 15">Belongs to the UPRTase family.</text>
</comment>
<keyword evidence="18" id="KW-1185">Reference proteome</keyword>
<dbReference type="InterPro" id="IPR050054">
    <property type="entry name" value="UPRTase/APRTase"/>
</dbReference>
<dbReference type="AlphaFoldDB" id="A0A2G4YT87"/>
<feature type="binding site" evidence="15">
    <location>
        <position position="204"/>
    </location>
    <ligand>
        <name>5-phospho-alpha-D-ribose 1-diphosphate</name>
        <dbReference type="ChEBI" id="CHEBI:58017"/>
    </ligand>
</feature>
<comment type="catalytic activity">
    <reaction evidence="11 15">
        <text>UMP + diphosphate = 5-phospho-alpha-D-ribose 1-diphosphate + uracil</text>
        <dbReference type="Rhea" id="RHEA:13017"/>
        <dbReference type="ChEBI" id="CHEBI:17568"/>
        <dbReference type="ChEBI" id="CHEBI:33019"/>
        <dbReference type="ChEBI" id="CHEBI:57865"/>
        <dbReference type="ChEBI" id="CHEBI:58017"/>
        <dbReference type="EC" id="2.4.2.9"/>
    </reaction>
</comment>
<sequence length="213" mass="23552">MLNTPEGVTLINHPLIKHKLTIMRKKDTPSFLFRMLLKEISLLMGYEVTRSLPVQQVEVETPITTMQSPKLKGRKMCIFSILRAGEGLAQGLLDLIPSAKVGHVGLYRDPNDLHAVEYYFKSPAHLEERFCLVVDPMLATGNSAITALDRIKRAGARDITFLCLLAAPEGIAALRKAHPDVEIYTAAIDEKLNEKSYIVPGLGDAGDRIFGTL</sequence>
<feature type="domain" description="Phosphoribosyltransferase" evidence="16">
    <location>
        <begin position="11"/>
        <end position="212"/>
    </location>
</feature>
<dbReference type="InterPro" id="IPR029057">
    <property type="entry name" value="PRTase-like"/>
</dbReference>
<organism evidence="17 18">
    <name type="scientific">Paremcibacter congregatus</name>
    <dbReference type="NCBI Taxonomy" id="2043170"/>
    <lineage>
        <taxon>Bacteria</taxon>
        <taxon>Pseudomonadati</taxon>
        <taxon>Pseudomonadota</taxon>
        <taxon>Alphaproteobacteria</taxon>
        <taxon>Emcibacterales</taxon>
        <taxon>Emcibacteraceae</taxon>
        <taxon>Paremcibacter</taxon>
    </lineage>
</organism>
<feature type="binding site" evidence="15">
    <location>
        <position position="108"/>
    </location>
    <ligand>
        <name>5-phospho-alpha-D-ribose 1-diphosphate</name>
        <dbReference type="ChEBI" id="CHEBI:58017"/>
    </ligand>
</feature>
<feature type="binding site" evidence="15">
    <location>
        <begin position="203"/>
        <end position="205"/>
    </location>
    <ligand>
        <name>uracil</name>
        <dbReference type="ChEBI" id="CHEBI:17568"/>
    </ligand>
</feature>
<comment type="function">
    <text evidence="12 15">Catalyzes the conversion of uracil and 5-phospho-alpha-D-ribose 1-diphosphate (PRPP) to UMP and diphosphate.</text>
</comment>
<dbReference type="GO" id="GO:0005737">
    <property type="term" value="C:cytoplasm"/>
    <property type="evidence" value="ECO:0007669"/>
    <property type="project" value="UniProtKB-ARBA"/>
</dbReference>
<dbReference type="InterPro" id="IPR034332">
    <property type="entry name" value="Upp_B"/>
</dbReference>
<dbReference type="CDD" id="cd06223">
    <property type="entry name" value="PRTases_typeI"/>
    <property type="match status" value="1"/>
</dbReference>
<comment type="activity regulation">
    <text evidence="15">Allosterically activated by GTP.</text>
</comment>
<keyword evidence="9 15" id="KW-0342">GTP-binding</keyword>
<dbReference type="InterPro" id="IPR000836">
    <property type="entry name" value="PRTase_dom"/>
</dbReference>
<dbReference type="Pfam" id="PF14681">
    <property type="entry name" value="UPRTase"/>
    <property type="match status" value="1"/>
</dbReference>
<accession>A0A2G4YT87</accession>
<evidence type="ECO:0000256" key="2">
    <source>
        <dbReference type="ARBA" id="ARBA00009516"/>
    </source>
</evidence>
<dbReference type="RefSeq" id="WP_099471132.1">
    <property type="nucleotide sequence ID" value="NZ_CAXBMK010000004.1"/>
</dbReference>
<dbReference type="GO" id="GO:0004845">
    <property type="term" value="F:uracil phosphoribosyltransferase activity"/>
    <property type="evidence" value="ECO:0007669"/>
    <property type="project" value="UniProtKB-UniRule"/>
</dbReference>
<feature type="binding site" evidence="15">
    <location>
        <position position="198"/>
    </location>
    <ligand>
        <name>uracil</name>
        <dbReference type="ChEBI" id="CHEBI:17568"/>
    </ligand>
</feature>
<evidence type="ECO:0000256" key="10">
    <source>
        <dbReference type="ARBA" id="ARBA00031082"/>
    </source>
</evidence>
<dbReference type="GO" id="GO:0044206">
    <property type="term" value="P:UMP salvage"/>
    <property type="evidence" value="ECO:0007669"/>
    <property type="project" value="UniProtKB-UniRule"/>
</dbReference>
<comment type="pathway">
    <text evidence="1 15">Pyrimidine metabolism; UMP biosynthesis via salvage pathway; UMP from uracil: step 1/1.</text>
</comment>
<keyword evidence="4 15" id="KW-0021">Allosteric enzyme</keyword>
<dbReference type="NCBIfam" id="TIGR01091">
    <property type="entry name" value="upp"/>
    <property type="match status" value="1"/>
</dbReference>
<dbReference type="InterPro" id="IPR005765">
    <property type="entry name" value="UPRT"/>
</dbReference>
<dbReference type="FunCoup" id="A0A2G4YT87">
    <property type="interactions" value="567"/>
</dbReference>
<reference evidence="17 18" key="1">
    <citation type="submission" date="2017-10" db="EMBL/GenBank/DDBJ databases">
        <title>Frigbacter circumglobatus gen. nov. sp. nov., isolated from sediment cultured in situ.</title>
        <authorList>
            <person name="Zhao Z."/>
        </authorList>
    </citation>
    <scope>NUCLEOTIDE SEQUENCE [LARGE SCALE GENOMIC DNA]</scope>
    <source>
        <strain evidence="17 18">ZYL</strain>
    </source>
</reference>
<dbReference type="OrthoDB" id="9781675at2"/>
<evidence type="ECO:0000256" key="1">
    <source>
        <dbReference type="ARBA" id="ARBA00005180"/>
    </source>
</evidence>
<evidence type="ECO:0000256" key="3">
    <source>
        <dbReference type="ARBA" id="ARBA00011894"/>
    </source>
</evidence>
<name>A0A2G4YT87_9PROT</name>
<dbReference type="Gene3D" id="3.40.50.2020">
    <property type="match status" value="1"/>
</dbReference>
<proteinExistence type="inferred from homology"/>
<evidence type="ECO:0000256" key="12">
    <source>
        <dbReference type="ARBA" id="ARBA00056901"/>
    </source>
</evidence>
<dbReference type="GO" id="GO:0006223">
    <property type="term" value="P:uracil salvage"/>
    <property type="evidence" value="ECO:0007669"/>
    <property type="project" value="InterPro"/>
</dbReference>
<evidence type="ECO:0000256" key="6">
    <source>
        <dbReference type="ARBA" id="ARBA00022679"/>
    </source>
</evidence>
<evidence type="ECO:0000256" key="4">
    <source>
        <dbReference type="ARBA" id="ARBA00022533"/>
    </source>
</evidence>
<keyword evidence="8 15" id="KW-0460">Magnesium</keyword>
<comment type="caution">
    <text evidence="17">The sequence shown here is derived from an EMBL/GenBank/DDBJ whole genome shotgun (WGS) entry which is preliminary data.</text>
</comment>
<dbReference type="NCBIfam" id="NF001097">
    <property type="entry name" value="PRK00129.1"/>
    <property type="match status" value="1"/>
</dbReference>
<dbReference type="UniPathway" id="UPA00574">
    <property type="reaction ID" value="UER00636"/>
</dbReference>
<dbReference type="EMBL" id="PDEM01000009">
    <property type="protein sequence ID" value="PHZ85549.1"/>
    <property type="molecule type" value="Genomic_DNA"/>
</dbReference>
<evidence type="ECO:0000256" key="8">
    <source>
        <dbReference type="ARBA" id="ARBA00022842"/>
    </source>
</evidence>
<evidence type="ECO:0000256" key="14">
    <source>
        <dbReference type="ARBA" id="ARBA00079807"/>
    </source>
</evidence>
<dbReference type="GO" id="GO:0000287">
    <property type="term" value="F:magnesium ion binding"/>
    <property type="evidence" value="ECO:0007669"/>
    <property type="project" value="UniProtKB-UniRule"/>
</dbReference>
<evidence type="ECO:0000256" key="9">
    <source>
        <dbReference type="ARBA" id="ARBA00023134"/>
    </source>
</evidence>
<feature type="binding site" evidence="15">
    <location>
        <position position="83"/>
    </location>
    <ligand>
        <name>5-phospho-alpha-D-ribose 1-diphosphate</name>
        <dbReference type="ChEBI" id="CHEBI:58017"/>
    </ligand>
</feature>
<dbReference type="HAMAP" id="MF_01218_B">
    <property type="entry name" value="Upp_B"/>
    <property type="match status" value="1"/>
</dbReference>
<evidence type="ECO:0000259" key="16">
    <source>
        <dbReference type="Pfam" id="PF14681"/>
    </source>
</evidence>
<dbReference type="SUPFAM" id="SSF53271">
    <property type="entry name" value="PRTase-like"/>
    <property type="match status" value="1"/>
</dbReference>
<protein>
    <recommendedName>
        <fullName evidence="13 15">Uracil phosphoribosyltransferase</fullName>
        <ecNumber evidence="3 15">2.4.2.9</ecNumber>
    </recommendedName>
    <alternativeName>
        <fullName evidence="10 15">UMP pyrophosphorylase</fullName>
    </alternativeName>
    <alternativeName>
        <fullName evidence="14 15">UPRTase</fullName>
    </alternativeName>
</protein>
<dbReference type="PANTHER" id="PTHR32315:SF4">
    <property type="entry name" value="URACIL PHOSPHORIBOSYLTRANSFERASE, CHLOROPLASTIC"/>
    <property type="match status" value="1"/>
</dbReference>
<dbReference type="GO" id="GO:0005525">
    <property type="term" value="F:GTP binding"/>
    <property type="evidence" value="ECO:0007669"/>
    <property type="project" value="UniProtKB-KW"/>
</dbReference>
<evidence type="ECO:0000256" key="15">
    <source>
        <dbReference type="HAMAP-Rule" id="MF_01218"/>
    </source>
</evidence>
<evidence type="ECO:0000256" key="13">
    <source>
        <dbReference type="ARBA" id="ARBA00072146"/>
    </source>
</evidence>
<keyword evidence="7 15" id="KW-0547">Nucleotide-binding</keyword>
<evidence type="ECO:0000256" key="5">
    <source>
        <dbReference type="ARBA" id="ARBA00022676"/>
    </source>
</evidence>
<dbReference type="InParanoid" id="A0A2G4YT87"/>